<evidence type="ECO:0000313" key="5">
    <source>
        <dbReference type="Proteomes" id="UP001178508"/>
    </source>
</evidence>
<dbReference type="Proteomes" id="UP001178508">
    <property type="component" value="Chromosome 24"/>
</dbReference>
<dbReference type="AlphaFoldDB" id="A0AAV1HMV7"/>
<dbReference type="InterPro" id="IPR036179">
    <property type="entry name" value="Ig-like_dom_sf"/>
</dbReference>
<evidence type="ECO:0000256" key="1">
    <source>
        <dbReference type="SAM" id="MobiDB-lite"/>
    </source>
</evidence>
<name>A0AAV1HMV7_XYRNO</name>
<keyword evidence="2" id="KW-0812">Transmembrane</keyword>
<proteinExistence type="predicted"/>
<gene>
    <name evidence="4" type="ORF">XNOV1_A019233</name>
</gene>
<dbReference type="SUPFAM" id="SSF48726">
    <property type="entry name" value="Immunoglobulin"/>
    <property type="match status" value="1"/>
</dbReference>
<feature type="compositionally biased region" description="Low complexity" evidence="1">
    <location>
        <begin position="205"/>
        <end position="231"/>
    </location>
</feature>
<evidence type="ECO:0000313" key="4">
    <source>
        <dbReference type="EMBL" id="CAJ1087208.1"/>
    </source>
</evidence>
<sequence length="250" mass="27823">MKKKKKRKKKKKKKKKKKNLMVHRWTDLLESRKRLKEETVMLMWTLEKVILDLKHDPGSSSDSLSCSQVFVPLFLTVGLYIDGYLIFGSGTKLIVTDKPVVKPVVSVYLAASRAQLEGKSSLLCVASDMFPPLVQISWRRREEDGSLKELSSADSKMSRLRESNCTASILKIHKREDNLDKYICLVQHEGGRVDSTAQRTRDAVSPTEAPSTSASSPPQTEPTEAPAALTSGPPETELTDPPALPQQYGG</sequence>
<dbReference type="InterPro" id="IPR003597">
    <property type="entry name" value="Ig_C1-set"/>
</dbReference>
<organism evidence="4 5">
    <name type="scientific">Xyrichtys novacula</name>
    <name type="common">Pearly razorfish</name>
    <name type="synonym">Hemipteronotus novacula</name>
    <dbReference type="NCBI Taxonomy" id="13765"/>
    <lineage>
        <taxon>Eukaryota</taxon>
        <taxon>Metazoa</taxon>
        <taxon>Chordata</taxon>
        <taxon>Craniata</taxon>
        <taxon>Vertebrata</taxon>
        <taxon>Euteleostomi</taxon>
        <taxon>Actinopterygii</taxon>
        <taxon>Neopterygii</taxon>
        <taxon>Teleostei</taxon>
        <taxon>Neoteleostei</taxon>
        <taxon>Acanthomorphata</taxon>
        <taxon>Eupercaria</taxon>
        <taxon>Labriformes</taxon>
        <taxon>Labridae</taxon>
        <taxon>Xyrichtys</taxon>
    </lineage>
</organism>
<feature type="domain" description="Ig-like" evidence="3">
    <location>
        <begin position="103"/>
        <end position="205"/>
    </location>
</feature>
<keyword evidence="2" id="KW-0472">Membrane</keyword>
<dbReference type="InterPro" id="IPR013783">
    <property type="entry name" value="Ig-like_fold"/>
</dbReference>
<dbReference type="EMBL" id="OY660887">
    <property type="protein sequence ID" value="CAJ1087208.1"/>
    <property type="molecule type" value="Genomic_DNA"/>
</dbReference>
<evidence type="ECO:0000256" key="2">
    <source>
        <dbReference type="SAM" id="Phobius"/>
    </source>
</evidence>
<feature type="region of interest" description="Disordered" evidence="1">
    <location>
        <begin position="193"/>
        <end position="250"/>
    </location>
</feature>
<dbReference type="InterPro" id="IPR007110">
    <property type="entry name" value="Ig-like_dom"/>
</dbReference>
<keyword evidence="2" id="KW-1133">Transmembrane helix</keyword>
<protein>
    <submittedName>
        <fullName evidence="4">Uncharacterized protein LOC117811853</fullName>
    </submittedName>
</protein>
<accession>A0AAV1HMV7</accession>
<reference evidence="4" key="1">
    <citation type="submission" date="2023-08" db="EMBL/GenBank/DDBJ databases">
        <authorList>
            <person name="Alioto T."/>
            <person name="Alioto T."/>
            <person name="Gomez Garrido J."/>
        </authorList>
    </citation>
    <scope>NUCLEOTIDE SEQUENCE</scope>
</reference>
<dbReference type="Pfam" id="PF07654">
    <property type="entry name" value="C1-set"/>
    <property type="match status" value="1"/>
</dbReference>
<keyword evidence="5" id="KW-1185">Reference proteome</keyword>
<feature type="transmembrane region" description="Helical" evidence="2">
    <location>
        <begin position="67"/>
        <end position="87"/>
    </location>
</feature>
<dbReference type="Gene3D" id="2.60.40.10">
    <property type="entry name" value="Immunoglobulins"/>
    <property type="match status" value="1"/>
</dbReference>
<dbReference type="PROSITE" id="PS50835">
    <property type="entry name" value="IG_LIKE"/>
    <property type="match status" value="1"/>
</dbReference>
<evidence type="ECO:0000259" key="3">
    <source>
        <dbReference type="PROSITE" id="PS50835"/>
    </source>
</evidence>